<name>A0A3G4ZQU5_9VIRU</name>
<accession>A0A3G4ZQU5</accession>
<feature type="domain" description="Bacteriophage T5 Orf172 DNA-binding" evidence="1">
    <location>
        <begin position="150"/>
        <end position="242"/>
    </location>
</feature>
<evidence type="ECO:0000313" key="2">
    <source>
        <dbReference type="EMBL" id="AYV77280.1"/>
    </source>
</evidence>
<gene>
    <name evidence="2" type="ORF">Barrevirus27_7</name>
</gene>
<organism evidence="2">
    <name type="scientific">Barrevirus sp</name>
    <dbReference type="NCBI Taxonomy" id="2487763"/>
    <lineage>
        <taxon>Viruses</taxon>
        <taxon>Varidnaviria</taxon>
        <taxon>Bamfordvirae</taxon>
        <taxon>Nucleocytoviricota</taxon>
        <taxon>Megaviricetes</taxon>
        <taxon>Imitervirales</taxon>
        <taxon>Mimiviridae</taxon>
        <taxon>Klosneuvirinae</taxon>
    </lineage>
</organism>
<dbReference type="Pfam" id="PF10544">
    <property type="entry name" value="T5orf172"/>
    <property type="match status" value="1"/>
</dbReference>
<dbReference type="EMBL" id="MK072024">
    <property type="protein sequence ID" value="AYV77280.1"/>
    <property type="molecule type" value="Genomic_DNA"/>
</dbReference>
<protein>
    <recommendedName>
        <fullName evidence="1">Bacteriophage T5 Orf172 DNA-binding domain-containing protein</fullName>
    </recommendedName>
</protein>
<reference evidence="2" key="1">
    <citation type="submission" date="2018-10" db="EMBL/GenBank/DDBJ databases">
        <title>Hidden diversity of soil giant viruses.</title>
        <authorList>
            <person name="Schulz F."/>
            <person name="Alteio L."/>
            <person name="Goudeau D."/>
            <person name="Ryan E.M."/>
            <person name="Malmstrom R.R."/>
            <person name="Blanchard J."/>
            <person name="Woyke T."/>
        </authorList>
    </citation>
    <scope>NUCLEOTIDE SEQUENCE</scope>
    <source>
        <strain evidence="2">BAV1</strain>
    </source>
</reference>
<dbReference type="InterPro" id="IPR018306">
    <property type="entry name" value="Phage_T5_Orf172_DNA-bd"/>
</dbReference>
<proteinExistence type="predicted"/>
<sequence>MKAFIIKYSAVPTDFVEDFFDIAKEEYSDNEFEIDFNIVVDWLDVRKDNLKTILVKNFSNKTDYIIESIIAENMNGIGSHHEEIITLTPDCFKGLCMLSHTGKAKEVRYYYLTVEKLIRKYHWLIEERLRKMVQMLEYNQKPKTKYQSGVVYILPAFNVGDNGDISDSENSNLYKLGKSSNMTKRMLSHNSPMANDIKPLYILEVNDIHIVENCVKMLAKKYKYRSFKEIYQIDFDLLRDMYDSCDTFVKAFDNYDTDIDTDENDTDTKFEELKHVEGGLLMYIEKD</sequence>
<evidence type="ECO:0000259" key="1">
    <source>
        <dbReference type="Pfam" id="PF10544"/>
    </source>
</evidence>